<reference evidence="2" key="1">
    <citation type="submission" date="2023-03" db="EMBL/GenBank/DDBJ databases">
        <title>Massive genome expansion in bonnet fungi (Mycena s.s.) driven by repeated elements and novel gene families across ecological guilds.</title>
        <authorList>
            <consortium name="Lawrence Berkeley National Laboratory"/>
            <person name="Harder C.B."/>
            <person name="Miyauchi S."/>
            <person name="Viragh M."/>
            <person name="Kuo A."/>
            <person name="Thoen E."/>
            <person name="Andreopoulos B."/>
            <person name="Lu D."/>
            <person name="Skrede I."/>
            <person name="Drula E."/>
            <person name="Henrissat B."/>
            <person name="Morin E."/>
            <person name="Kohler A."/>
            <person name="Barry K."/>
            <person name="LaButti K."/>
            <person name="Morin E."/>
            <person name="Salamov A."/>
            <person name="Lipzen A."/>
            <person name="Mereny Z."/>
            <person name="Hegedus B."/>
            <person name="Baldrian P."/>
            <person name="Stursova M."/>
            <person name="Weitz H."/>
            <person name="Taylor A."/>
            <person name="Grigoriev I.V."/>
            <person name="Nagy L.G."/>
            <person name="Martin F."/>
            <person name="Kauserud H."/>
        </authorList>
    </citation>
    <scope>NUCLEOTIDE SEQUENCE</scope>
    <source>
        <strain evidence="2">CBHHK173m</strain>
    </source>
</reference>
<name>A0AAD6TZB9_9AGAR</name>
<protein>
    <submittedName>
        <fullName evidence="2">Uncharacterized protein</fullName>
    </submittedName>
</protein>
<organism evidence="2 3">
    <name type="scientific">Mycena belliarum</name>
    <dbReference type="NCBI Taxonomy" id="1033014"/>
    <lineage>
        <taxon>Eukaryota</taxon>
        <taxon>Fungi</taxon>
        <taxon>Dikarya</taxon>
        <taxon>Basidiomycota</taxon>
        <taxon>Agaricomycotina</taxon>
        <taxon>Agaricomycetes</taxon>
        <taxon>Agaricomycetidae</taxon>
        <taxon>Agaricales</taxon>
        <taxon>Marasmiineae</taxon>
        <taxon>Mycenaceae</taxon>
        <taxon>Mycena</taxon>
    </lineage>
</organism>
<proteinExistence type="predicted"/>
<dbReference type="Proteomes" id="UP001222325">
    <property type="component" value="Unassembled WGS sequence"/>
</dbReference>
<keyword evidence="3" id="KW-1185">Reference proteome</keyword>
<dbReference type="EMBL" id="JARJCN010000037">
    <property type="protein sequence ID" value="KAJ7084593.1"/>
    <property type="molecule type" value="Genomic_DNA"/>
</dbReference>
<feature type="signal peptide" evidence="1">
    <location>
        <begin position="1"/>
        <end position="19"/>
    </location>
</feature>
<comment type="caution">
    <text evidence="2">The sequence shown here is derived from an EMBL/GenBank/DDBJ whole genome shotgun (WGS) entry which is preliminary data.</text>
</comment>
<evidence type="ECO:0000256" key="1">
    <source>
        <dbReference type="SAM" id="SignalP"/>
    </source>
</evidence>
<feature type="chain" id="PRO_5042090468" evidence="1">
    <location>
        <begin position="20"/>
        <end position="339"/>
    </location>
</feature>
<sequence>MLPTTYLLYAAALAASALGTRPAPELRSYAYSITDFQGHRLDLVGGRAERFTPWVIISSMDARQVYEVVSVAGRSVLSHTTALLTPAGPAPGTQIVGGNETLFWRLQDAPDAGTRERGADSGDARSLLDADTGLALTAWPAAGGPSSPLTLEPADEKNARQVFNVTCLYSWSFPGPLRDRQRARHTSSRMLAACRLRREPRELHPRRLQTDGARDREVWPSLICTGSWSASPHPRGPYTLNREREADRSVVRGGTHKIKRSGRRELRSPFRHMFGLGRVKAHSTKICGLPGLVGENDSNLPYEAQEQEQDNTYRNSKIDRCAGIGAAQGLGFAVERSRV</sequence>
<gene>
    <name evidence="2" type="ORF">B0H15DRAFT_802355</name>
</gene>
<evidence type="ECO:0000313" key="3">
    <source>
        <dbReference type="Proteomes" id="UP001222325"/>
    </source>
</evidence>
<accession>A0AAD6TZB9</accession>
<keyword evidence="1" id="KW-0732">Signal</keyword>
<dbReference type="AlphaFoldDB" id="A0AAD6TZB9"/>
<evidence type="ECO:0000313" key="2">
    <source>
        <dbReference type="EMBL" id="KAJ7084593.1"/>
    </source>
</evidence>